<dbReference type="PRINTS" id="PR00237">
    <property type="entry name" value="GPCRRHODOPSN"/>
</dbReference>
<dbReference type="GO" id="GO:0016020">
    <property type="term" value="C:membrane"/>
    <property type="evidence" value="ECO:0007669"/>
    <property type="project" value="UniProtKB-SubCell"/>
</dbReference>
<dbReference type="GO" id="GO:0004930">
    <property type="term" value="F:G protein-coupled receptor activity"/>
    <property type="evidence" value="ECO:0007669"/>
    <property type="project" value="UniProtKB-KW"/>
</dbReference>
<protein>
    <submittedName>
        <fullName evidence="10 13">G-protein coupled receptor 183</fullName>
    </submittedName>
</protein>
<dbReference type="Pfam" id="PF00001">
    <property type="entry name" value="7tm_1"/>
    <property type="match status" value="1"/>
</dbReference>
<evidence type="ECO:0000256" key="6">
    <source>
        <dbReference type="ARBA" id="ARBA00023170"/>
    </source>
</evidence>
<dbReference type="WBParaSite" id="SSLN_0000368101-mRNA-1">
    <property type="protein sequence ID" value="SSLN_0000368101-mRNA-1"/>
    <property type="gene ID" value="SSLN_0000368101"/>
</dbReference>
<evidence type="ECO:0000259" key="9">
    <source>
        <dbReference type="PROSITE" id="PS50262"/>
    </source>
</evidence>
<dbReference type="EMBL" id="GEEE01005923">
    <property type="protein sequence ID" value="JAP57302.1"/>
    <property type="molecule type" value="Transcribed_RNA"/>
</dbReference>
<reference evidence="10" key="1">
    <citation type="submission" date="2016-01" db="EMBL/GenBank/DDBJ databases">
        <title>Reference transcriptome for the parasite Schistocephalus solidus: insights into the molecular evolution of parasitism.</title>
        <authorList>
            <person name="Hebert F.O."/>
            <person name="Grambauer S."/>
            <person name="Barber I."/>
            <person name="Landry C.R."/>
            <person name="Aubin-Horth N."/>
        </authorList>
    </citation>
    <scope>NUCLEOTIDE SEQUENCE</scope>
</reference>
<keyword evidence="12" id="KW-1185">Reference proteome</keyword>
<feature type="transmembrane region" description="Helical" evidence="8">
    <location>
        <begin position="35"/>
        <end position="56"/>
    </location>
</feature>
<evidence type="ECO:0000256" key="3">
    <source>
        <dbReference type="ARBA" id="ARBA00022989"/>
    </source>
</evidence>
<evidence type="ECO:0000256" key="1">
    <source>
        <dbReference type="ARBA" id="ARBA00004141"/>
    </source>
</evidence>
<dbReference type="AlphaFoldDB" id="A0A0X3Q979"/>
<sequence length="411" mass="46043">MSWEGSSLIDPENVDCNGSLVLSFSQRLVYIFRAYLSPLIFIEGVIGNTLTVVLFIKLHKQTPGRFNIYAAAISVSFLLIIIFDTLLDDFFGRGLGWLTGFRINLKLDQMSSMSCKLITYIIDCSAFIATTILSVFSVDRVCTIYYPLKLRGNHYVRMTCGIIAFIVCLGLVLFCPTFIFYDIVRGETNKTACTLINPSLPGAKYMLLTYVIGSYTLPTLVIFISNLVICCELLRLKSQQQFMGRSVHSDPFRVINHLGINSAFLLLMIPLVVVILLRYDAALHTSEVSLEYTQRLTHLSRFFSSLLSVYYANSFWIFFIFLPNFRDAVFSLLLSCPLIARSCCGSCLLKRMSQTGIRRLRSRSLLTDPFRAIQATLYGASGGVNAGVALHAAVMAPKRFTSLPLISIEKV</sequence>
<evidence type="ECO:0000256" key="4">
    <source>
        <dbReference type="ARBA" id="ARBA00023040"/>
    </source>
</evidence>
<dbReference type="OrthoDB" id="9990906at2759"/>
<dbReference type="InterPro" id="IPR017452">
    <property type="entry name" value="GPCR_Rhodpsn_7TM"/>
</dbReference>
<dbReference type="PANTHER" id="PTHR24243:SF208">
    <property type="entry name" value="PYROKININ-1 RECEPTOR"/>
    <property type="match status" value="1"/>
</dbReference>
<dbReference type="InterPro" id="IPR000276">
    <property type="entry name" value="GPCR_Rhodpsn"/>
</dbReference>
<evidence type="ECO:0000256" key="7">
    <source>
        <dbReference type="ARBA" id="ARBA00023224"/>
    </source>
</evidence>
<evidence type="ECO:0000256" key="8">
    <source>
        <dbReference type="SAM" id="Phobius"/>
    </source>
</evidence>
<feature type="transmembrane region" description="Helical" evidence="8">
    <location>
        <begin position="68"/>
        <end position="87"/>
    </location>
</feature>
<comment type="subcellular location">
    <subcellularLocation>
        <location evidence="1">Membrane</location>
        <topology evidence="1">Multi-pass membrane protein</topology>
    </subcellularLocation>
</comment>
<dbReference type="CDD" id="cd00637">
    <property type="entry name" value="7tm_classA_rhodopsin-like"/>
    <property type="match status" value="1"/>
</dbReference>
<accession>A0A0X3Q979</accession>
<feature type="transmembrane region" description="Helical" evidence="8">
    <location>
        <begin position="299"/>
        <end position="322"/>
    </location>
</feature>
<gene>
    <name evidence="10" type="primary">GP183</name>
    <name evidence="11" type="ORF">SSLN_LOCUS3574</name>
    <name evidence="10" type="ORF">TR145333</name>
</gene>
<evidence type="ECO:0000313" key="11">
    <source>
        <dbReference type="EMBL" id="VDL89959.1"/>
    </source>
</evidence>
<feature type="transmembrane region" description="Helical" evidence="8">
    <location>
        <begin position="117"/>
        <end position="138"/>
    </location>
</feature>
<keyword evidence="3 8" id="KW-1133">Transmembrane helix</keyword>
<dbReference type="SUPFAM" id="SSF81321">
    <property type="entry name" value="Family A G protein-coupled receptor-like"/>
    <property type="match status" value="1"/>
</dbReference>
<feature type="transmembrane region" description="Helical" evidence="8">
    <location>
        <begin position="207"/>
        <end position="234"/>
    </location>
</feature>
<dbReference type="PANTHER" id="PTHR24243">
    <property type="entry name" value="G-PROTEIN COUPLED RECEPTOR"/>
    <property type="match status" value="1"/>
</dbReference>
<evidence type="ECO:0000313" key="12">
    <source>
        <dbReference type="Proteomes" id="UP000275846"/>
    </source>
</evidence>
<feature type="domain" description="G-protein coupled receptors family 1 profile" evidence="9">
    <location>
        <begin position="47"/>
        <end position="318"/>
    </location>
</feature>
<dbReference type="Proteomes" id="UP000275846">
    <property type="component" value="Unassembled WGS sequence"/>
</dbReference>
<keyword evidence="5 8" id="KW-0472">Membrane</keyword>
<dbReference type="EMBL" id="UYSU01032579">
    <property type="protein sequence ID" value="VDL89959.1"/>
    <property type="molecule type" value="Genomic_DNA"/>
</dbReference>
<keyword evidence="7" id="KW-0807">Transducer</keyword>
<evidence type="ECO:0000313" key="10">
    <source>
        <dbReference type="EMBL" id="JAP57302.1"/>
    </source>
</evidence>
<feature type="transmembrane region" description="Helical" evidence="8">
    <location>
        <begin position="159"/>
        <end position="181"/>
    </location>
</feature>
<proteinExistence type="predicted"/>
<reference evidence="11 12" key="3">
    <citation type="submission" date="2018-11" db="EMBL/GenBank/DDBJ databases">
        <authorList>
            <consortium name="Pathogen Informatics"/>
        </authorList>
    </citation>
    <scope>NUCLEOTIDE SEQUENCE [LARGE SCALE GENOMIC DNA]</scope>
    <source>
        <strain evidence="11 12">NST_G2</strain>
    </source>
</reference>
<feature type="transmembrane region" description="Helical" evidence="8">
    <location>
        <begin position="254"/>
        <end position="279"/>
    </location>
</feature>
<evidence type="ECO:0000256" key="5">
    <source>
        <dbReference type="ARBA" id="ARBA00023136"/>
    </source>
</evidence>
<dbReference type="Gene3D" id="1.20.1070.10">
    <property type="entry name" value="Rhodopsin 7-helix transmembrane proteins"/>
    <property type="match status" value="1"/>
</dbReference>
<organism evidence="10">
    <name type="scientific">Schistocephalus solidus</name>
    <name type="common">Tapeworm</name>
    <dbReference type="NCBI Taxonomy" id="70667"/>
    <lineage>
        <taxon>Eukaryota</taxon>
        <taxon>Metazoa</taxon>
        <taxon>Spiralia</taxon>
        <taxon>Lophotrochozoa</taxon>
        <taxon>Platyhelminthes</taxon>
        <taxon>Cestoda</taxon>
        <taxon>Eucestoda</taxon>
        <taxon>Diphyllobothriidea</taxon>
        <taxon>Diphyllobothriidae</taxon>
        <taxon>Schistocephalus</taxon>
    </lineage>
</organism>
<dbReference type="STRING" id="70667.A0A0X3Q979"/>
<evidence type="ECO:0000256" key="2">
    <source>
        <dbReference type="ARBA" id="ARBA00022692"/>
    </source>
</evidence>
<keyword evidence="4" id="KW-0297">G-protein coupled receptor</keyword>
<evidence type="ECO:0000313" key="13">
    <source>
        <dbReference type="WBParaSite" id="SSLN_0000368101-mRNA-1"/>
    </source>
</evidence>
<keyword evidence="2 8" id="KW-0812">Transmembrane</keyword>
<keyword evidence="6 10" id="KW-0675">Receptor</keyword>
<dbReference type="PROSITE" id="PS50262">
    <property type="entry name" value="G_PROTEIN_RECEP_F1_2"/>
    <property type="match status" value="1"/>
</dbReference>
<reference evidence="13" key="2">
    <citation type="submission" date="2016-06" db="UniProtKB">
        <authorList>
            <consortium name="WormBaseParasite"/>
        </authorList>
    </citation>
    <scope>IDENTIFICATION</scope>
</reference>
<name>A0A0X3Q979_SCHSO</name>